<sequence length="132" mass="15345">MNENQEVLLSRSVAPRICTLILREWVDSIIAISFIDLPEIVVVGLCSTPIMSEFSSGFTLDFKVLKQFFVDKKIRWQFSYHPCIITKVHELVQKSTACLRYILHVIQCVQLKTIGKTTTNVFVSRRNFRHDR</sequence>
<keyword evidence="2" id="KW-1185">Reference proteome</keyword>
<dbReference type="Proteomes" id="UP000770717">
    <property type="component" value="Unassembled WGS sequence"/>
</dbReference>
<accession>A0A8J6FSF5</accession>
<organism evidence="1 2">
    <name type="scientific">Eleutherodactylus coqui</name>
    <name type="common">Puerto Rican coqui</name>
    <dbReference type="NCBI Taxonomy" id="57060"/>
    <lineage>
        <taxon>Eukaryota</taxon>
        <taxon>Metazoa</taxon>
        <taxon>Chordata</taxon>
        <taxon>Craniata</taxon>
        <taxon>Vertebrata</taxon>
        <taxon>Euteleostomi</taxon>
        <taxon>Amphibia</taxon>
        <taxon>Batrachia</taxon>
        <taxon>Anura</taxon>
        <taxon>Neobatrachia</taxon>
        <taxon>Hyloidea</taxon>
        <taxon>Eleutherodactylidae</taxon>
        <taxon>Eleutherodactylinae</taxon>
        <taxon>Eleutherodactylus</taxon>
        <taxon>Eleutherodactylus</taxon>
    </lineage>
</organism>
<protein>
    <submittedName>
        <fullName evidence="1">Uncharacterized protein</fullName>
    </submittedName>
</protein>
<comment type="caution">
    <text evidence="1">The sequence shown here is derived from an EMBL/GenBank/DDBJ whole genome shotgun (WGS) entry which is preliminary data.</text>
</comment>
<proteinExistence type="predicted"/>
<evidence type="ECO:0000313" key="2">
    <source>
        <dbReference type="Proteomes" id="UP000770717"/>
    </source>
</evidence>
<reference evidence="1" key="1">
    <citation type="thesis" date="2020" institute="ProQuest LLC" country="789 East Eisenhower Parkway, Ann Arbor, MI, USA">
        <title>Comparative Genomics and Chromosome Evolution.</title>
        <authorList>
            <person name="Mudd A.B."/>
        </authorList>
    </citation>
    <scope>NUCLEOTIDE SEQUENCE</scope>
    <source>
        <strain evidence="1">HN-11 Male</strain>
        <tissue evidence="1">Kidney and liver</tissue>
    </source>
</reference>
<dbReference type="AlphaFoldDB" id="A0A8J6FSF5"/>
<name>A0A8J6FSF5_ELECQ</name>
<gene>
    <name evidence="1" type="ORF">GDO78_000467</name>
</gene>
<dbReference type="EMBL" id="WNTK01000001">
    <property type="protein sequence ID" value="KAG9491969.1"/>
    <property type="molecule type" value="Genomic_DNA"/>
</dbReference>
<evidence type="ECO:0000313" key="1">
    <source>
        <dbReference type="EMBL" id="KAG9491969.1"/>
    </source>
</evidence>